<feature type="domain" description="Flavin reductase like" evidence="5">
    <location>
        <begin position="23"/>
        <end position="179"/>
    </location>
</feature>
<organism evidence="6">
    <name type="scientific">marine metagenome</name>
    <dbReference type="NCBI Taxonomy" id="408172"/>
    <lineage>
        <taxon>unclassified sequences</taxon>
        <taxon>metagenomes</taxon>
        <taxon>ecological metagenomes</taxon>
    </lineage>
</organism>
<protein>
    <recommendedName>
        <fullName evidence="5">Flavin reductase like domain-containing protein</fullName>
    </recommendedName>
</protein>
<evidence type="ECO:0000313" key="6">
    <source>
        <dbReference type="EMBL" id="SVA82235.1"/>
    </source>
</evidence>
<dbReference type="InterPro" id="IPR012349">
    <property type="entry name" value="Split_barrel_FMN-bd"/>
</dbReference>
<keyword evidence="3" id="KW-0288">FMN</keyword>
<evidence type="ECO:0000259" key="5">
    <source>
        <dbReference type="SMART" id="SM00903"/>
    </source>
</evidence>
<proteinExistence type="inferred from homology"/>
<name>A0A381YZ02_9ZZZZ</name>
<evidence type="ECO:0000256" key="2">
    <source>
        <dbReference type="ARBA" id="ARBA00022630"/>
    </source>
</evidence>
<sequence length="208" mass="23058">MKDIKSLDPAALETKELHKILLSSIAPRPIAFASTIDSKGNVNLSPFSYFNVFSSNPPILIFSPSRRVRDNTTKHTLENAKETKEVVVNVVNYSIVEQMSKSSCEYDKGVNEFIETGLTQVKSLKVKPPRVSESPISFECTVDNVISLGESGGAGQLIIAKVVHIHIDKDYLNDKGDIDSEKLDLVARMGGDWYTRVSKESMFKIPKP</sequence>
<evidence type="ECO:0000256" key="3">
    <source>
        <dbReference type="ARBA" id="ARBA00022643"/>
    </source>
</evidence>
<keyword evidence="2" id="KW-0285">Flavoprotein</keyword>
<comment type="cofactor">
    <cofactor evidence="1">
        <name>FMN</name>
        <dbReference type="ChEBI" id="CHEBI:58210"/>
    </cofactor>
</comment>
<dbReference type="SUPFAM" id="SSF50475">
    <property type="entry name" value="FMN-binding split barrel"/>
    <property type="match status" value="1"/>
</dbReference>
<dbReference type="SMART" id="SM00903">
    <property type="entry name" value="Flavin_Reduct"/>
    <property type="match status" value="1"/>
</dbReference>
<evidence type="ECO:0000256" key="1">
    <source>
        <dbReference type="ARBA" id="ARBA00001917"/>
    </source>
</evidence>
<dbReference type="AlphaFoldDB" id="A0A381YZ02"/>
<gene>
    <name evidence="6" type="ORF">METZ01_LOCUS135089</name>
</gene>
<dbReference type="InterPro" id="IPR002563">
    <property type="entry name" value="Flavin_Rdtase-like_dom"/>
</dbReference>
<evidence type="ECO:0000256" key="4">
    <source>
        <dbReference type="ARBA" id="ARBA00038054"/>
    </source>
</evidence>
<comment type="similarity">
    <text evidence="4">Belongs to the flavoredoxin family.</text>
</comment>
<dbReference type="Gene3D" id="2.30.110.10">
    <property type="entry name" value="Electron Transport, Fmn-binding Protein, Chain A"/>
    <property type="match status" value="1"/>
</dbReference>
<dbReference type="PANTHER" id="PTHR33798:SF5">
    <property type="entry name" value="FLAVIN REDUCTASE LIKE DOMAIN-CONTAINING PROTEIN"/>
    <property type="match status" value="1"/>
</dbReference>
<reference evidence="6" key="1">
    <citation type="submission" date="2018-05" db="EMBL/GenBank/DDBJ databases">
        <authorList>
            <person name="Lanie J.A."/>
            <person name="Ng W.-L."/>
            <person name="Kazmierczak K.M."/>
            <person name="Andrzejewski T.M."/>
            <person name="Davidsen T.M."/>
            <person name="Wayne K.J."/>
            <person name="Tettelin H."/>
            <person name="Glass J.I."/>
            <person name="Rusch D."/>
            <person name="Podicherti R."/>
            <person name="Tsui H.-C.T."/>
            <person name="Winkler M.E."/>
        </authorList>
    </citation>
    <scope>NUCLEOTIDE SEQUENCE</scope>
</reference>
<accession>A0A381YZ02</accession>
<dbReference type="GO" id="GO:0010181">
    <property type="term" value="F:FMN binding"/>
    <property type="evidence" value="ECO:0007669"/>
    <property type="project" value="InterPro"/>
</dbReference>
<dbReference type="Pfam" id="PF01613">
    <property type="entry name" value="Flavin_Reduct"/>
    <property type="match status" value="1"/>
</dbReference>
<dbReference type="PANTHER" id="PTHR33798">
    <property type="entry name" value="FLAVOPROTEIN OXYGENASE"/>
    <property type="match status" value="1"/>
</dbReference>
<dbReference type="EMBL" id="UINC01019426">
    <property type="protein sequence ID" value="SVA82235.1"/>
    <property type="molecule type" value="Genomic_DNA"/>
</dbReference>